<dbReference type="Proteomes" id="UP000289784">
    <property type="component" value="Unassembled WGS sequence"/>
</dbReference>
<dbReference type="EMBL" id="SAWZ01000013">
    <property type="protein sequence ID" value="RXQ99902.1"/>
    <property type="molecule type" value="Genomic_DNA"/>
</dbReference>
<organism evidence="2 3">
    <name type="scientific">Pseudoxanthomonas composti</name>
    <dbReference type="NCBI Taxonomy" id="2137479"/>
    <lineage>
        <taxon>Bacteria</taxon>
        <taxon>Pseudomonadati</taxon>
        <taxon>Pseudomonadota</taxon>
        <taxon>Gammaproteobacteria</taxon>
        <taxon>Lysobacterales</taxon>
        <taxon>Lysobacteraceae</taxon>
        <taxon>Pseudoxanthomonas</taxon>
    </lineage>
</organism>
<accession>A0A4Q1JR51</accession>
<feature type="compositionally biased region" description="Basic and acidic residues" evidence="1">
    <location>
        <begin position="1"/>
        <end position="10"/>
    </location>
</feature>
<dbReference type="OrthoDB" id="5986714at2"/>
<gene>
    <name evidence="2" type="ORF">EPA99_17410</name>
</gene>
<sequence length="67" mass="7547">MKETRSKDDLPLNPSGDVSDQDKAFTPDQQRADKAWHKHRDMPDTDPDKNKATPADYEKPAPGSPEK</sequence>
<reference evidence="2 3" key="1">
    <citation type="submission" date="2019-01" db="EMBL/GenBank/DDBJ databases">
        <title>Pseudoxanthomonas composti sp. nov., isolated from compost.</title>
        <authorList>
            <person name="Yang G."/>
        </authorList>
    </citation>
    <scope>NUCLEOTIDE SEQUENCE [LARGE SCALE GENOMIC DNA]</scope>
    <source>
        <strain evidence="2 3">GSS15</strain>
    </source>
</reference>
<feature type="compositionally biased region" description="Basic and acidic residues" evidence="1">
    <location>
        <begin position="20"/>
        <end position="67"/>
    </location>
</feature>
<evidence type="ECO:0000313" key="2">
    <source>
        <dbReference type="EMBL" id="RXQ99902.1"/>
    </source>
</evidence>
<protein>
    <submittedName>
        <fullName evidence="2">Uncharacterized protein</fullName>
    </submittedName>
</protein>
<evidence type="ECO:0000313" key="3">
    <source>
        <dbReference type="Proteomes" id="UP000289784"/>
    </source>
</evidence>
<dbReference type="AlphaFoldDB" id="A0A4Q1JR51"/>
<comment type="caution">
    <text evidence="2">The sequence shown here is derived from an EMBL/GenBank/DDBJ whole genome shotgun (WGS) entry which is preliminary data.</text>
</comment>
<dbReference type="RefSeq" id="WP_129472529.1">
    <property type="nucleotide sequence ID" value="NZ_SAWZ01000013.1"/>
</dbReference>
<evidence type="ECO:0000256" key="1">
    <source>
        <dbReference type="SAM" id="MobiDB-lite"/>
    </source>
</evidence>
<keyword evidence="3" id="KW-1185">Reference proteome</keyword>
<name>A0A4Q1JR51_9GAMM</name>
<feature type="region of interest" description="Disordered" evidence="1">
    <location>
        <begin position="1"/>
        <end position="67"/>
    </location>
</feature>
<proteinExistence type="predicted"/>